<dbReference type="SUPFAM" id="SSF63418">
    <property type="entry name" value="MurE/MurF N-terminal domain"/>
    <property type="match status" value="1"/>
</dbReference>
<keyword evidence="7 13" id="KW-0436">Ligase</keyword>
<evidence type="ECO:0000256" key="4">
    <source>
        <dbReference type="ARBA" id="ARBA00022984"/>
    </source>
</evidence>
<dbReference type="GO" id="GO:0005524">
    <property type="term" value="F:ATP binding"/>
    <property type="evidence" value="ECO:0007669"/>
    <property type="project" value="UniProtKB-UniRule"/>
</dbReference>
<dbReference type="HAMAP" id="MF_00208">
    <property type="entry name" value="MurE"/>
    <property type="match status" value="1"/>
</dbReference>
<comment type="PTM">
    <text evidence="7">Carboxylation is probably crucial for Mg(2+) binding and, consequently, for the gamma-phosphate positioning of ATP.</text>
</comment>
<evidence type="ECO:0000256" key="1">
    <source>
        <dbReference type="ARBA" id="ARBA00005898"/>
    </source>
</evidence>
<dbReference type="Pfam" id="PF02875">
    <property type="entry name" value="Mur_ligase_C"/>
    <property type="match status" value="1"/>
</dbReference>
<dbReference type="KEGG" id="lxl:KDY119_01499"/>
<keyword evidence="7" id="KW-0963">Cytoplasm</keyword>
<keyword evidence="14" id="KW-1185">Reference proteome</keyword>
<dbReference type="GO" id="GO:0071555">
    <property type="term" value="P:cell wall organization"/>
    <property type="evidence" value="ECO:0007669"/>
    <property type="project" value="UniProtKB-KW"/>
</dbReference>
<keyword evidence="7" id="KW-0547">Nucleotide-binding</keyword>
<name>A0A5P9Q971_9MICO</name>
<dbReference type="InterPro" id="IPR035911">
    <property type="entry name" value="MurE/MurF_N"/>
</dbReference>
<comment type="function">
    <text evidence="7">Catalyzes the addition of an amino acid to the nucleotide precursor UDP-N-acetylmuramoyl-L-alanyl-D-glutamate (UMAG) in the biosynthesis of bacterial cell-wall peptidoglycan.</text>
</comment>
<dbReference type="SUPFAM" id="SSF53244">
    <property type="entry name" value="MurD-like peptide ligases, peptide-binding domain"/>
    <property type="match status" value="1"/>
</dbReference>
<dbReference type="AlphaFoldDB" id="A0A5P9Q971"/>
<dbReference type="GO" id="GO:0000287">
    <property type="term" value="F:magnesium ion binding"/>
    <property type="evidence" value="ECO:0007669"/>
    <property type="project" value="UniProtKB-UniRule"/>
</dbReference>
<keyword evidence="5 7" id="KW-0131">Cell cycle</keyword>
<dbReference type="NCBIfam" id="TIGR01085">
    <property type="entry name" value="murE"/>
    <property type="match status" value="1"/>
</dbReference>
<feature type="domain" description="Mur ligase central" evidence="12">
    <location>
        <begin position="155"/>
        <end position="363"/>
    </location>
</feature>
<sequence length="568" mass="58170">MTVQAGPVATRPHDRFLPVTSPAPRLRPRTSARLTLERLIEGMAAVDGTAGPGGATATGDVVVTGVGADNRTVAPGDLFVALPGAHVHGARFVADAVAAGAVAVVTDDAGARLLADRGATPAVPVVVVPDPRAALGVLAARAYGEPTARLATFAVTGTNGKTTTTYALDAVLAALGRTTGLVGTVEIRSAGRVVPSALTTPEAADLQAILATMVDDGVDSLAMEVSSHALALHRVDPVVYDVAGFTNLSQDHLDFHGTLDAYFDAKATLFTPTHARRGVVVVPADGPGRAWALRLLDRATVPVVPLRLPGAQAPGDGWTVEDVADAPDGQHLVLVHDDGRRLAARTTLPGAFNVANVALALAMVVESGVGTDVLADAVERAGGVAPTVPGRMETVSDGVGPRVVVDFAHNPDALALALDALRPTTTGRLVVVFGATGERDTGKRPTMGRVAVERADVVVVTDDDPHGEDPAPIRAEVLDGARGARDAQARVTLVEVAPRAAAIRQAVLGAADEDTVLVAGRGHEIWQEIDGVNHPLDDRVEARAALAARKAETRPVGGDAAPTGEQDA</sequence>
<feature type="binding site" evidence="7">
    <location>
        <begin position="157"/>
        <end position="163"/>
    </location>
    <ligand>
        <name>ATP</name>
        <dbReference type="ChEBI" id="CHEBI:30616"/>
    </ligand>
</feature>
<evidence type="ECO:0000256" key="5">
    <source>
        <dbReference type="ARBA" id="ARBA00023306"/>
    </source>
</evidence>
<dbReference type="InterPro" id="IPR036615">
    <property type="entry name" value="Mur_ligase_C_dom_sf"/>
</dbReference>
<comment type="similarity">
    <text evidence="1 7">Belongs to the MurCDEF family. MurE subfamily.</text>
</comment>
<evidence type="ECO:0000256" key="2">
    <source>
        <dbReference type="ARBA" id="ARBA00022618"/>
    </source>
</evidence>
<dbReference type="NCBIfam" id="NF001124">
    <property type="entry name" value="PRK00139.1-2"/>
    <property type="match status" value="1"/>
</dbReference>
<dbReference type="UniPathway" id="UPA00219"/>
<protein>
    <recommendedName>
        <fullName evidence="7">UDP-N-acetylmuramyl-tripeptide synthetase</fullName>
        <ecNumber evidence="7">6.3.2.-</ecNumber>
    </recommendedName>
    <alternativeName>
        <fullName evidence="7">UDP-MurNAc-tripeptide synthetase</fullName>
    </alternativeName>
</protein>
<dbReference type="NCBIfam" id="NF001126">
    <property type="entry name" value="PRK00139.1-4"/>
    <property type="match status" value="1"/>
</dbReference>
<dbReference type="EC" id="6.3.2.-" evidence="7"/>
<dbReference type="GO" id="GO:0005737">
    <property type="term" value="C:cytoplasm"/>
    <property type="evidence" value="ECO:0007669"/>
    <property type="project" value="UniProtKB-SubCell"/>
</dbReference>
<comment type="caution">
    <text evidence="7">Lacks conserved residue(s) required for the propagation of feature annotation.</text>
</comment>
<feature type="domain" description="Mur ligase C-terminal" evidence="11">
    <location>
        <begin position="390"/>
        <end position="522"/>
    </location>
</feature>
<proteinExistence type="inferred from homology"/>
<comment type="pathway">
    <text evidence="7 8">Cell wall biogenesis; peptidoglycan biosynthesis.</text>
</comment>
<evidence type="ECO:0000313" key="13">
    <source>
        <dbReference type="EMBL" id="QFU97993.1"/>
    </source>
</evidence>
<dbReference type="InterPro" id="IPR004101">
    <property type="entry name" value="Mur_ligase_C"/>
</dbReference>
<evidence type="ECO:0000256" key="3">
    <source>
        <dbReference type="ARBA" id="ARBA00022960"/>
    </source>
</evidence>
<evidence type="ECO:0000259" key="11">
    <source>
        <dbReference type="Pfam" id="PF02875"/>
    </source>
</evidence>
<gene>
    <name evidence="7 13" type="primary">murE</name>
    <name evidence="13" type="ORF">KDY119_01499</name>
</gene>
<comment type="subcellular location">
    <subcellularLocation>
        <location evidence="7 8">Cytoplasm</location>
    </subcellularLocation>
</comment>
<dbReference type="GO" id="GO:0008360">
    <property type="term" value="P:regulation of cell shape"/>
    <property type="evidence" value="ECO:0007669"/>
    <property type="project" value="UniProtKB-KW"/>
</dbReference>
<feature type="binding site" evidence="7">
    <location>
        <begin position="199"/>
        <end position="200"/>
    </location>
    <ligand>
        <name>UDP-N-acetyl-alpha-D-muramoyl-L-alanyl-D-glutamate</name>
        <dbReference type="ChEBI" id="CHEBI:83900"/>
    </ligand>
</feature>
<feature type="modified residue" description="N6-carboxylysine" evidence="7">
    <location>
        <position position="266"/>
    </location>
</feature>
<reference evidence="13 14" key="1">
    <citation type="submission" date="2019-10" db="EMBL/GenBank/DDBJ databases">
        <title>Genome sequence of Luteimicrobium xylanilyticum HY-24.</title>
        <authorList>
            <person name="Kim D.Y."/>
            <person name="Park H.-Y."/>
        </authorList>
    </citation>
    <scope>NUCLEOTIDE SEQUENCE [LARGE SCALE GENOMIC DNA]</scope>
    <source>
        <strain evidence="13 14">HY-24</strain>
    </source>
</reference>
<evidence type="ECO:0000259" key="10">
    <source>
        <dbReference type="Pfam" id="PF01225"/>
    </source>
</evidence>
<dbReference type="Proteomes" id="UP000326702">
    <property type="component" value="Chromosome"/>
</dbReference>
<dbReference type="GO" id="GO:0016881">
    <property type="term" value="F:acid-amino acid ligase activity"/>
    <property type="evidence" value="ECO:0007669"/>
    <property type="project" value="UniProtKB-UniRule"/>
</dbReference>
<dbReference type="Gene3D" id="3.90.190.20">
    <property type="entry name" value="Mur ligase, C-terminal domain"/>
    <property type="match status" value="1"/>
</dbReference>
<evidence type="ECO:0000256" key="7">
    <source>
        <dbReference type="HAMAP-Rule" id="MF_00208"/>
    </source>
</evidence>
<feature type="region of interest" description="Disordered" evidence="9">
    <location>
        <begin position="1"/>
        <end position="26"/>
    </location>
</feature>
<dbReference type="Gene3D" id="3.40.1390.10">
    <property type="entry name" value="MurE/MurF, N-terminal domain"/>
    <property type="match status" value="1"/>
</dbReference>
<organism evidence="13 14">
    <name type="scientific">Luteimicrobium xylanilyticum</name>
    <dbReference type="NCBI Taxonomy" id="1133546"/>
    <lineage>
        <taxon>Bacteria</taxon>
        <taxon>Bacillati</taxon>
        <taxon>Actinomycetota</taxon>
        <taxon>Actinomycetes</taxon>
        <taxon>Micrococcales</taxon>
        <taxon>Luteimicrobium</taxon>
    </lineage>
</organism>
<comment type="cofactor">
    <cofactor evidence="7">
        <name>Mg(2+)</name>
        <dbReference type="ChEBI" id="CHEBI:18420"/>
    </cofactor>
</comment>
<keyword evidence="2 7" id="KW-0132">Cell division</keyword>
<dbReference type="GO" id="GO:0009252">
    <property type="term" value="P:peptidoglycan biosynthetic process"/>
    <property type="evidence" value="ECO:0007669"/>
    <property type="project" value="UniProtKB-UniRule"/>
</dbReference>
<dbReference type="GO" id="GO:0051301">
    <property type="term" value="P:cell division"/>
    <property type="evidence" value="ECO:0007669"/>
    <property type="project" value="UniProtKB-KW"/>
</dbReference>
<evidence type="ECO:0000313" key="14">
    <source>
        <dbReference type="Proteomes" id="UP000326702"/>
    </source>
</evidence>
<dbReference type="InterPro" id="IPR036565">
    <property type="entry name" value="Mur-like_cat_sf"/>
</dbReference>
<dbReference type="EMBL" id="CP045529">
    <property type="protein sequence ID" value="QFU97993.1"/>
    <property type="molecule type" value="Genomic_DNA"/>
</dbReference>
<keyword evidence="4 7" id="KW-0573">Peptidoglycan synthesis</keyword>
<dbReference type="InterPro" id="IPR005761">
    <property type="entry name" value="UDP-N-AcMur-Glu-dNH2Pim_ligase"/>
</dbReference>
<evidence type="ECO:0000256" key="8">
    <source>
        <dbReference type="RuleBase" id="RU004135"/>
    </source>
</evidence>
<dbReference type="PANTHER" id="PTHR23135">
    <property type="entry name" value="MUR LIGASE FAMILY MEMBER"/>
    <property type="match status" value="1"/>
</dbReference>
<dbReference type="Pfam" id="PF01225">
    <property type="entry name" value="Mur_ligase"/>
    <property type="match status" value="1"/>
</dbReference>
<evidence type="ECO:0000256" key="6">
    <source>
        <dbReference type="ARBA" id="ARBA00023316"/>
    </source>
</evidence>
<dbReference type="Pfam" id="PF08245">
    <property type="entry name" value="Mur_ligase_M"/>
    <property type="match status" value="1"/>
</dbReference>
<keyword evidence="6 7" id="KW-0961">Cell wall biogenesis/degradation</keyword>
<feature type="domain" description="Mur ligase N-terminal catalytic" evidence="10">
    <location>
        <begin position="63"/>
        <end position="143"/>
    </location>
</feature>
<keyword evidence="3 7" id="KW-0133">Cell shape</keyword>
<feature type="binding site" evidence="7">
    <location>
        <position position="234"/>
    </location>
    <ligand>
        <name>UDP-N-acetyl-alpha-D-muramoyl-L-alanyl-D-glutamate</name>
        <dbReference type="ChEBI" id="CHEBI:83900"/>
    </ligand>
</feature>
<dbReference type="PANTHER" id="PTHR23135:SF4">
    <property type="entry name" value="UDP-N-ACETYLMURAMOYL-L-ALANYL-D-GLUTAMATE--2,6-DIAMINOPIMELATE LIGASE MURE HOMOLOG, CHLOROPLASTIC"/>
    <property type="match status" value="1"/>
</dbReference>
<keyword evidence="7" id="KW-0067">ATP-binding</keyword>
<dbReference type="SUPFAM" id="SSF53623">
    <property type="entry name" value="MurD-like peptide ligases, catalytic domain"/>
    <property type="match status" value="1"/>
</dbReference>
<feature type="binding site" evidence="7">
    <location>
        <position position="226"/>
    </location>
    <ligand>
        <name>UDP-N-acetyl-alpha-D-muramoyl-L-alanyl-D-glutamate</name>
        <dbReference type="ChEBI" id="CHEBI:83900"/>
    </ligand>
</feature>
<evidence type="ECO:0000259" key="12">
    <source>
        <dbReference type="Pfam" id="PF08245"/>
    </source>
</evidence>
<dbReference type="InterPro" id="IPR000713">
    <property type="entry name" value="Mur_ligase_N"/>
</dbReference>
<feature type="region of interest" description="Disordered" evidence="9">
    <location>
        <begin position="549"/>
        <end position="568"/>
    </location>
</feature>
<dbReference type="Gene3D" id="3.40.1190.10">
    <property type="entry name" value="Mur-like, catalytic domain"/>
    <property type="match status" value="1"/>
</dbReference>
<dbReference type="InterPro" id="IPR013221">
    <property type="entry name" value="Mur_ligase_cen"/>
</dbReference>
<keyword evidence="7" id="KW-0460">Magnesium</keyword>
<accession>A0A5P9Q971</accession>
<evidence type="ECO:0000256" key="9">
    <source>
        <dbReference type="SAM" id="MobiDB-lite"/>
    </source>
</evidence>